<name>A0A7J7GU85_CAMSI</name>
<accession>A0A7J7GU85</accession>
<reference evidence="2 3" key="2">
    <citation type="submission" date="2020-07" db="EMBL/GenBank/DDBJ databases">
        <title>Genome assembly of wild tea tree DASZ reveals pedigree and selection history of tea varieties.</title>
        <authorList>
            <person name="Zhang W."/>
        </authorList>
    </citation>
    <scope>NUCLEOTIDE SEQUENCE [LARGE SCALE GENOMIC DNA]</scope>
    <source>
        <strain evidence="3">cv. G240</strain>
        <tissue evidence="2">Leaf</tissue>
    </source>
</reference>
<comment type="caution">
    <text evidence="2">The sequence shown here is derived from an EMBL/GenBank/DDBJ whole genome shotgun (WGS) entry which is preliminary data.</text>
</comment>
<gene>
    <name evidence="2" type="ORF">HYC85_018297</name>
</gene>
<dbReference type="EMBL" id="JACBKZ010000008">
    <property type="protein sequence ID" value="KAF5944220.1"/>
    <property type="molecule type" value="Genomic_DNA"/>
</dbReference>
<dbReference type="Proteomes" id="UP000593564">
    <property type="component" value="Unassembled WGS sequence"/>
</dbReference>
<sequence length="50" mass="6080">MVLAMYTHRFIKHHEVNGDEEKQCTSHKTKRTTNFKLKNEKGKQNKNMRY</sequence>
<organism evidence="2 3">
    <name type="scientific">Camellia sinensis</name>
    <name type="common">Tea plant</name>
    <name type="synonym">Thea sinensis</name>
    <dbReference type="NCBI Taxonomy" id="4442"/>
    <lineage>
        <taxon>Eukaryota</taxon>
        <taxon>Viridiplantae</taxon>
        <taxon>Streptophyta</taxon>
        <taxon>Embryophyta</taxon>
        <taxon>Tracheophyta</taxon>
        <taxon>Spermatophyta</taxon>
        <taxon>Magnoliopsida</taxon>
        <taxon>eudicotyledons</taxon>
        <taxon>Gunneridae</taxon>
        <taxon>Pentapetalae</taxon>
        <taxon>asterids</taxon>
        <taxon>Ericales</taxon>
        <taxon>Theaceae</taxon>
        <taxon>Camellia</taxon>
    </lineage>
</organism>
<evidence type="ECO:0000313" key="2">
    <source>
        <dbReference type="EMBL" id="KAF5944220.1"/>
    </source>
</evidence>
<evidence type="ECO:0000256" key="1">
    <source>
        <dbReference type="SAM" id="MobiDB-lite"/>
    </source>
</evidence>
<evidence type="ECO:0000313" key="3">
    <source>
        <dbReference type="Proteomes" id="UP000593564"/>
    </source>
</evidence>
<proteinExistence type="predicted"/>
<protein>
    <submittedName>
        <fullName evidence="2">Uncharacterized protein</fullName>
    </submittedName>
</protein>
<reference evidence="3" key="1">
    <citation type="journal article" date="2020" name="Nat. Commun.">
        <title>Genome assembly of wild tea tree DASZ reveals pedigree and selection history of tea varieties.</title>
        <authorList>
            <person name="Zhang W."/>
            <person name="Zhang Y."/>
            <person name="Qiu H."/>
            <person name="Guo Y."/>
            <person name="Wan H."/>
            <person name="Zhang X."/>
            <person name="Scossa F."/>
            <person name="Alseekh S."/>
            <person name="Zhang Q."/>
            <person name="Wang P."/>
            <person name="Xu L."/>
            <person name="Schmidt M.H."/>
            <person name="Jia X."/>
            <person name="Li D."/>
            <person name="Zhu A."/>
            <person name="Guo F."/>
            <person name="Chen W."/>
            <person name="Ni D."/>
            <person name="Usadel B."/>
            <person name="Fernie A.R."/>
            <person name="Wen W."/>
        </authorList>
    </citation>
    <scope>NUCLEOTIDE SEQUENCE [LARGE SCALE GENOMIC DNA]</scope>
    <source>
        <strain evidence="3">cv. G240</strain>
    </source>
</reference>
<feature type="region of interest" description="Disordered" evidence="1">
    <location>
        <begin position="18"/>
        <end position="50"/>
    </location>
</feature>
<dbReference type="AlphaFoldDB" id="A0A7J7GU85"/>
<keyword evidence="3" id="KW-1185">Reference proteome</keyword>